<evidence type="ECO:0000313" key="4">
    <source>
        <dbReference type="EMBL" id="MFD1333811.1"/>
    </source>
</evidence>
<dbReference type="InterPro" id="IPR029056">
    <property type="entry name" value="Ribokinase-like"/>
</dbReference>
<dbReference type="SUPFAM" id="SSF53613">
    <property type="entry name" value="Ribokinase-like"/>
    <property type="match status" value="1"/>
</dbReference>
<evidence type="ECO:0000259" key="3">
    <source>
        <dbReference type="Pfam" id="PF00294"/>
    </source>
</evidence>
<reference evidence="5" key="1">
    <citation type="journal article" date="2019" name="Int. J. Syst. Evol. Microbiol.">
        <title>The Global Catalogue of Microorganisms (GCM) 10K type strain sequencing project: providing services to taxonomists for standard genome sequencing and annotation.</title>
        <authorList>
            <consortium name="The Broad Institute Genomics Platform"/>
            <consortium name="The Broad Institute Genome Sequencing Center for Infectious Disease"/>
            <person name="Wu L."/>
            <person name="Ma J."/>
        </authorList>
    </citation>
    <scope>NUCLEOTIDE SEQUENCE [LARGE SCALE GENOMIC DNA]</scope>
    <source>
        <strain evidence="5">CCUG 61696</strain>
    </source>
</reference>
<feature type="non-terminal residue" evidence="4">
    <location>
        <position position="80"/>
    </location>
</feature>
<dbReference type="Proteomes" id="UP001597171">
    <property type="component" value="Unassembled WGS sequence"/>
</dbReference>
<evidence type="ECO:0000256" key="1">
    <source>
        <dbReference type="ARBA" id="ARBA00022679"/>
    </source>
</evidence>
<proteinExistence type="predicted"/>
<dbReference type="GO" id="GO:0016301">
    <property type="term" value="F:kinase activity"/>
    <property type="evidence" value="ECO:0007669"/>
    <property type="project" value="UniProtKB-KW"/>
</dbReference>
<evidence type="ECO:0000313" key="5">
    <source>
        <dbReference type="Proteomes" id="UP001597171"/>
    </source>
</evidence>
<dbReference type="InterPro" id="IPR011611">
    <property type="entry name" value="PfkB_dom"/>
</dbReference>
<keyword evidence="2 4" id="KW-0418">Kinase</keyword>
<keyword evidence="5" id="KW-1185">Reference proteome</keyword>
<organism evidence="4 5">
    <name type="scientific">Methylopila musalis</name>
    <dbReference type="NCBI Taxonomy" id="1134781"/>
    <lineage>
        <taxon>Bacteria</taxon>
        <taxon>Pseudomonadati</taxon>
        <taxon>Pseudomonadota</taxon>
        <taxon>Alphaproteobacteria</taxon>
        <taxon>Hyphomicrobiales</taxon>
        <taxon>Methylopilaceae</taxon>
        <taxon>Methylopila</taxon>
    </lineage>
</organism>
<dbReference type="Gene3D" id="3.40.1190.20">
    <property type="match status" value="1"/>
</dbReference>
<evidence type="ECO:0000256" key="2">
    <source>
        <dbReference type="ARBA" id="ARBA00022777"/>
    </source>
</evidence>
<gene>
    <name evidence="4" type="ORF">ACFQ4O_17540</name>
</gene>
<dbReference type="RefSeq" id="WP_378777662.1">
    <property type="nucleotide sequence ID" value="NZ_JBHTMX010000349.1"/>
</dbReference>
<dbReference type="EMBL" id="JBHTMX010000349">
    <property type="protein sequence ID" value="MFD1333811.1"/>
    <property type="molecule type" value="Genomic_DNA"/>
</dbReference>
<feature type="domain" description="Carbohydrate kinase PfkB" evidence="3">
    <location>
        <begin position="8"/>
        <end position="73"/>
    </location>
</feature>
<protein>
    <submittedName>
        <fullName evidence="4">PfkB family carbohydrate kinase</fullName>
    </submittedName>
</protein>
<keyword evidence="1" id="KW-0808">Transferase</keyword>
<dbReference type="PROSITE" id="PS51257">
    <property type="entry name" value="PROKAR_LIPOPROTEIN"/>
    <property type="match status" value="1"/>
</dbReference>
<dbReference type="Pfam" id="PF00294">
    <property type="entry name" value="PfkB"/>
    <property type="match status" value="1"/>
</dbReference>
<comment type="caution">
    <text evidence="4">The sequence shown here is derived from an EMBL/GenBank/DDBJ whole genome shotgun (WGS) entry which is preliminary data.</text>
</comment>
<accession>A0ABW3ZC54</accession>
<dbReference type="InterPro" id="IPR002139">
    <property type="entry name" value="Ribo/fructo_kinase"/>
</dbReference>
<dbReference type="PRINTS" id="PR00990">
    <property type="entry name" value="RIBOKINASE"/>
</dbReference>
<name>A0ABW3ZC54_9HYPH</name>
<sequence length="80" mass="7934">MQQNAARANIFVLGSFVAACSAKVAAPPRAGECVAADAFLLEAGGKGFNLAAACRRLGAEVDGLFAVGEDALAAVAEPAL</sequence>